<keyword evidence="2" id="KW-0813">Transport</keyword>
<sequence length="320" mass="34241">MSVLAIIKVDGHEIPYSSDEVLAYSVDLGEKIGEDVKVLVLGNVARESLEVLGKGSVGTVYHCPFANLNLEILKSILEKIGDDVSFYILSQNLDNNILGGQISALKDSAFVSNVVTLAEREGNSIQVSKAVYTGKAFADIKVEINGASVLLVKKNVVKPNLSQGQEVQIVELNIEEVEDLNTELLGIEQAKTQMSLSDADAIVSGGRGMGGPENWNVLEDFAAEIGAATGCSKPVSDMNWRPHHEHVGQTGVKVSPNLYIAVGISGAIQHIAGVNGSHKIFVINTDSEAPFFKVADYGIVGDAMVFVPKLTEAIRKIKEK</sequence>
<dbReference type="InterPro" id="IPR014730">
    <property type="entry name" value="ETF_a/b_N"/>
</dbReference>
<dbReference type="InterPro" id="IPR014731">
    <property type="entry name" value="ETF_asu_C"/>
</dbReference>
<feature type="binding site" evidence="3">
    <location>
        <begin position="263"/>
        <end position="270"/>
    </location>
    <ligand>
        <name>FAD</name>
        <dbReference type="ChEBI" id="CHEBI:57692"/>
    </ligand>
</feature>
<dbReference type="PANTHER" id="PTHR43153:SF1">
    <property type="entry name" value="ELECTRON TRANSFER FLAVOPROTEIN SUBUNIT ALPHA, MITOCHONDRIAL"/>
    <property type="match status" value="1"/>
</dbReference>
<comment type="cofactor">
    <cofactor evidence="3">
        <name>FAD</name>
        <dbReference type="ChEBI" id="CHEBI:57692"/>
    </cofactor>
    <text evidence="3">Binds 1 FAD per dimer.</text>
</comment>
<dbReference type="Pfam" id="PF01012">
    <property type="entry name" value="ETF"/>
    <property type="match status" value="1"/>
</dbReference>
<keyword evidence="2" id="KW-0249">Electron transport</keyword>
<dbReference type="GO" id="GO:0009055">
    <property type="term" value="F:electron transfer activity"/>
    <property type="evidence" value="ECO:0007669"/>
    <property type="project" value="InterPro"/>
</dbReference>
<evidence type="ECO:0000256" key="3">
    <source>
        <dbReference type="PIRSR" id="PIRSR000089-1"/>
    </source>
</evidence>
<dbReference type="GO" id="GO:0050660">
    <property type="term" value="F:flavin adenine dinucleotide binding"/>
    <property type="evidence" value="ECO:0007669"/>
    <property type="project" value="InterPro"/>
</dbReference>
<feature type="domain" description="Electron transfer flavoprotein alpha/beta-subunit N-terminal" evidence="4">
    <location>
        <begin position="3"/>
        <end position="189"/>
    </location>
</feature>
<comment type="similarity">
    <text evidence="1">Belongs to the ETF alpha-subunit/FixB family.</text>
</comment>
<protein>
    <submittedName>
        <fullName evidence="5">Electron transfer flavoprotein alpha subunit</fullName>
    </submittedName>
</protein>
<proteinExistence type="inferred from homology"/>
<dbReference type="EMBL" id="JAVDQD010000002">
    <property type="protein sequence ID" value="MDR6239100.1"/>
    <property type="molecule type" value="Genomic_DNA"/>
</dbReference>
<keyword evidence="6" id="KW-1185">Reference proteome</keyword>
<dbReference type="InterPro" id="IPR014729">
    <property type="entry name" value="Rossmann-like_a/b/a_fold"/>
</dbReference>
<evidence type="ECO:0000313" key="6">
    <source>
        <dbReference type="Proteomes" id="UP001185092"/>
    </source>
</evidence>
<reference evidence="5" key="1">
    <citation type="submission" date="2023-07" db="EMBL/GenBank/DDBJ databases">
        <title>Genomic Encyclopedia of Type Strains, Phase IV (KMG-IV): sequencing the most valuable type-strain genomes for metagenomic binning, comparative biology and taxonomic classification.</title>
        <authorList>
            <person name="Goeker M."/>
        </authorList>
    </citation>
    <scope>NUCLEOTIDE SEQUENCE</scope>
    <source>
        <strain evidence="5">DSM 26174</strain>
    </source>
</reference>
<gene>
    <name evidence="5" type="ORF">HNQ88_002137</name>
</gene>
<keyword evidence="3" id="KW-0274">FAD</keyword>
<evidence type="ECO:0000256" key="2">
    <source>
        <dbReference type="ARBA" id="ARBA00022982"/>
    </source>
</evidence>
<evidence type="ECO:0000259" key="4">
    <source>
        <dbReference type="SMART" id="SM00893"/>
    </source>
</evidence>
<evidence type="ECO:0000313" key="5">
    <source>
        <dbReference type="EMBL" id="MDR6239100.1"/>
    </source>
</evidence>
<dbReference type="SMART" id="SM00893">
    <property type="entry name" value="ETF"/>
    <property type="match status" value="1"/>
</dbReference>
<feature type="binding site" evidence="3">
    <location>
        <position position="207"/>
    </location>
    <ligand>
        <name>FAD</name>
        <dbReference type="ChEBI" id="CHEBI:57692"/>
    </ligand>
</feature>
<dbReference type="PIRSF" id="PIRSF000089">
    <property type="entry name" value="Electra_flavoP_a"/>
    <property type="match status" value="1"/>
</dbReference>
<dbReference type="Gene3D" id="3.40.50.620">
    <property type="entry name" value="HUPs"/>
    <property type="match status" value="1"/>
</dbReference>
<dbReference type="Gene3D" id="3.40.50.1220">
    <property type="entry name" value="TPP-binding domain"/>
    <property type="match status" value="1"/>
</dbReference>
<keyword evidence="3" id="KW-0285">Flavoprotein</keyword>
<dbReference type="Proteomes" id="UP001185092">
    <property type="component" value="Unassembled WGS sequence"/>
</dbReference>
<dbReference type="InterPro" id="IPR001308">
    <property type="entry name" value="ETF_a/FixB"/>
</dbReference>
<dbReference type="SUPFAM" id="SSF52467">
    <property type="entry name" value="DHS-like NAD/FAD-binding domain"/>
    <property type="match status" value="1"/>
</dbReference>
<feature type="binding site" evidence="3">
    <location>
        <position position="284"/>
    </location>
    <ligand>
        <name>FAD</name>
        <dbReference type="ChEBI" id="CHEBI:57692"/>
    </ligand>
</feature>
<dbReference type="RefSeq" id="WP_309938629.1">
    <property type="nucleotide sequence ID" value="NZ_AP025305.1"/>
</dbReference>
<organism evidence="5 6">
    <name type="scientific">Aureibacter tunicatorum</name>
    <dbReference type="NCBI Taxonomy" id="866807"/>
    <lineage>
        <taxon>Bacteria</taxon>
        <taxon>Pseudomonadati</taxon>
        <taxon>Bacteroidota</taxon>
        <taxon>Cytophagia</taxon>
        <taxon>Cytophagales</taxon>
        <taxon>Persicobacteraceae</taxon>
        <taxon>Aureibacter</taxon>
    </lineage>
</organism>
<dbReference type="AlphaFoldDB" id="A0AAE3XNF7"/>
<evidence type="ECO:0000256" key="1">
    <source>
        <dbReference type="ARBA" id="ARBA00005817"/>
    </source>
</evidence>
<name>A0AAE3XNF7_9BACT</name>
<dbReference type="PANTHER" id="PTHR43153">
    <property type="entry name" value="ELECTRON TRANSFER FLAVOPROTEIN ALPHA"/>
    <property type="match status" value="1"/>
</dbReference>
<dbReference type="SUPFAM" id="SSF52402">
    <property type="entry name" value="Adenine nucleotide alpha hydrolases-like"/>
    <property type="match status" value="1"/>
</dbReference>
<accession>A0AAE3XNF7</accession>
<dbReference type="Pfam" id="PF00766">
    <property type="entry name" value="ETF_alpha"/>
    <property type="match status" value="1"/>
</dbReference>
<dbReference type="InterPro" id="IPR029035">
    <property type="entry name" value="DHS-like_NAD/FAD-binding_dom"/>
</dbReference>
<comment type="caution">
    <text evidence="5">The sequence shown here is derived from an EMBL/GenBank/DDBJ whole genome shotgun (WGS) entry which is preliminary data.</text>
</comment>
<dbReference type="GO" id="GO:0033539">
    <property type="term" value="P:fatty acid beta-oxidation using acyl-CoA dehydrogenase"/>
    <property type="evidence" value="ECO:0007669"/>
    <property type="project" value="TreeGrafter"/>
</dbReference>